<dbReference type="EC" id="4.2.1.59" evidence="3"/>
<sequence>MIYDINWIKSKLPHRHPFLLVDRILEISDSSIRGIKNFTINEHFFSGHFPEKPIVPGVLLIEAMAQVAGIAISHKSNNTENLGFLVSIENAVFKQMVIPGDSVALEAIINKSRGNFWKFDCSAKVNDSIAASATIALMMHKTV</sequence>
<dbReference type="InterPro" id="IPR029069">
    <property type="entry name" value="HotDog_dom_sf"/>
</dbReference>
<gene>
    <name evidence="13" type="ORF">Fokcrypt_00540</name>
</gene>
<comment type="subcellular location">
    <subcellularLocation>
        <location evidence="1">Cytoplasm</location>
    </subcellularLocation>
</comment>
<accession>A0ABZ0UR16</accession>
<evidence type="ECO:0000256" key="8">
    <source>
        <dbReference type="ARBA" id="ARBA00023098"/>
    </source>
</evidence>
<dbReference type="NCBIfam" id="TIGR01750">
    <property type="entry name" value="fabZ"/>
    <property type="match status" value="1"/>
</dbReference>
<name>A0ABZ0UR16_9RICK</name>
<keyword evidence="6" id="KW-0444">Lipid biosynthesis</keyword>
<evidence type="ECO:0000256" key="3">
    <source>
        <dbReference type="ARBA" id="ARBA00013167"/>
    </source>
</evidence>
<dbReference type="PANTHER" id="PTHR30272:SF1">
    <property type="entry name" value="3-HYDROXYACYL-[ACYL-CARRIER-PROTEIN] DEHYDRATASE"/>
    <property type="match status" value="1"/>
</dbReference>
<keyword evidence="7" id="KW-0441">Lipid A biosynthesis</keyword>
<evidence type="ECO:0000256" key="6">
    <source>
        <dbReference type="ARBA" id="ARBA00022516"/>
    </source>
</evidence>
<reference evidence="13" key="1">
    <citation type="submission" date="2022-10" db="EMBL/GenBank/DDBJ databases">
        <title>Host association and intracellularity evolved multiple times independently in the Rickettsiales.</title>
        <authorList>
            <person name="Castelli M."/>
            <person name="Nardi T."/>
            <person name="Gammuto L."/>
            <person name="Bellinzona G."/>
            <person name="Sabaneyeva E."/>
            <person name="Potekhin A."/>
            <person name="Serra V."/>
            <person name="Petroni G."/>
            <person name="Sassera D."/>
        </authorList>
    </citation>
    <scope>NUCLEOTIDE SEQUENCE [LARGE SCALE GENOMIC DNA]</scope>
    <source>
        <strain evidence="13">US_Bl 11III1</strain>
    </source>
</reference>
<keyword evidence="9" id="KW-0456">Lyase</keyword>
<proteinExistence type="inferred from homology"/>
<dbReference type="Gene3D" id="3.10.129.10">
    <property type="entry name" value="Hotdog Thioesterase"/>
    <property type="match status" value="1"/>
</dbReference>
<dbReference type="SUPFAM" id="SSF54637">
    <property type="entry name" value="Thioesterase/thiol ester dehydrase-isomerase"/>
    <property type="match status" value="1"/>
</dbReference>
<organism evidence="13 14">
    <name type="scientific">Candidatus Fokinia crypta</name>
    <dbReference type="NCBI Taxonomy" id="1920990"/>
    <lineage>
        <taxon>Bacteria</taxon>
        <taxon>Pseudomonadati</taxon>
        <taxon>Pseudomonadota</taxon>
        <taxon>Alphaproteobacteria</taxon>
        <taxon>Rickettsiales</taxon>
        <taxon>Candidatus Midichloriaceae</taxon>
        <taxon>Candidatus Fokinia</taxon>
    </lineage>
</organism>
<keyword evidence="14" id="KW-1185">Reference proteome</keyword>
<dbReference type="Proteomes" id="UP001325140">
    <property type="component" value="Chromosome"/>
</dbReference>
<evidence type="ECO:0000256" key="9">
    <source>
        <dbReference type="ARBA" id="ARBA00023239"/>
    </source>
</evidence>
<dbReference type="NCBIfam" id="NF000582">
    <property type="entry name" value="PRK00006.1"/>
    <property type="match status" value="1"/>
</dbReference>
<evidence type="ECO:0000256" key="12">
    <source>
        <dbReference type="ARBA" id="ARBA00032213"/>
    </source>
</evidence>
<evidence type="ECO:0000256" key="1">
    <source>
        <dbReference type="ARBA" id="ARBA00004496"/>
    </source>
</evidence>
<evidence type="ECO:0000256" key="2">
    <source>
        <dbReference type="ARBA" id="ARBA00009174"/>
    </source>
</evidence>
<dbReference type="RefSeq" id="WP_323721989.1">
    <property type="nucleotide sequence ID" value="NZ_CP110343.1"/>
</dbReference>
<dbReference type="EMBL" id="CP110343">
    <property type="protein sequence ID" value="WPX98012.1"/>
    <property type="molecule type" value="Genomic_DNA"/>
</dbReference>
<evidence type="ECO:0000256" key="10">
    <source>
        <dbReference type="ARBA" id="ARBA00025049"/>
    </source>
</evidence>
<comment type="function">
    <text evidence="10">Involved in unsaturated fatty acids biosynthesis. Catalyzes the dehydration of short chain beta-hydroxyacyl-ACPs and long chain saturated and unsaturated beta-hydroxyacyl-ACPs.</text>
</comment>
<dbReference type="CDD" id="cd01288">
    <property type="entry name" value="FabZ"/>
    <property type="match status" value="1"/>
</dbReference>
<evidence type="ECO:0000256" key="11">
    <source>
        <dbReference type="ARBA" id="ARBA00029890"/>
    </source>
</evidence>
<protein>
    <recommendedName>
        <fullName evidence="4">3-hydroxyacyl-[acyl-carrier-protein] dehydratase FabZ</fullName>
        <ecNumber evidence="3">4.2.1.59</ecNumber>
    </recommendedName>
    <alternativeName>
        <fullName evidence="11">(3R)-hydroxymyristoyl-[acyl-carrier-protein] dehydratase</fullName>
    </alternativeName>
    <alternativeName>
        <fullName evidence="12">Beta-hydroxyacyl-ACP dehydratase</fullName>
    </alternativeName>
</protein>
<dbReference type="PANTHER" id="PTHR30272">
    <property type="entry name" value="3-HYDROXYACYL-[ACYL-CARRIER-PROTEIN] DEHYDRATASE"/>
    <property type="match status" value="1"/>
</dbReference>
<comment type="similarity">
    <text evidence="2">Belongs to the thioester dehydratase family. FabZ subfamily.</text>
</comment>
<evidence type="ECO:0000313" key="13">
    <source>
        <dbReference type="EMBL" id="WPX98012.1"/>
    </source>
</evidence>
<evidence type="ECO:0000256" key="5">
    <source>
        <dbReference type="ARBA" id="ARBA00022490"/>
    </source>
</evidence>
<evidence type="ECO:0000256" key="4">
    <source>
        <dbReference type="ARBA" id="ARBA00017176"/>
    </source>
</evidence>
<keyword evidence="8" id="KW-0443">Lipid metabolism</keyword>
<dbReference type="InterPro" id="IPR010084">
    <property type="entry name" value="FabZ"/>
</dbReference>
<evidence type="ECO:0000256" key="7">
    <source>
        <dbReference type="ARBA" id="ARBA00022556"/>
    </source>
</evidence>
<dbReference type="Pfam" id="PF07977">
    <property type="entry name" value="FabA"/>
    <property type="match status" value="1"/>
</dbReference>
<keyword evidence="5" id="KW-0963">Cytoplasm</keyword>
<evidence type="ECO:0000313" key="14">
    <source>
        <dbReference type="Proteomes" id="UP001325140"/>
    </source>
</evidence>
<dbReference type="InterPro" id="IPR013114">
    <property type="entry name" value="FabA_FabZ"/>
</dbReference>